<evidence type="ECO:0000313" key="1">
    <source>
        <dbReference type="EMBL" id="OAD90778.1"/>
    </source>
</evidence>
<evidence type="ECO:0000313" key="2">
    <source>
        <dbReference type="Proteomes" id="UP000077552"/>
    </source>
</evidence>
<dbReference type="InterPro" id="IPR032568">
    <property type="entry name" value="DUF4926"/>
</dbReference>
<keyword evidence="2" id="KW-1185">Reference proteome</keyword>
<dbReference type="STRING" id="1385699.A7A78_13780"/>
<sequence length="69" mass="7995">MKEYDIVKLKVNLNKNILKGMEGTILISYGNNEFEVEFLDNDKFNIEYEESSTFTISGDQLEVIWEAPS</sequence>
<reference evidence="1 2" key="1">
    <citation type="submission" date="2016-05" db="EMBL/GenBank/DDBJ databases">
        <title>Genome sequencing of Vitellibacter soesokkakensis RSSK-12.</title>
        <authorList>
            <person name="Thevarajoo S."/>
            <person name="Selvaratnam C."/>
            <person name="Goh K.M."/>
            <person name="Chan K.-G."/>
            <person name="Chong C.S."/>
        </authorList>
    </citation>
    <scope>NUCLEOTIDE SEQUENCE [LARGE SCALE GENOMIC DNA]</scope>
    <source>
        <strain evidence="1 2">RSSK-12</strain>
    </source>
</reference>
<organism evidence="1 2">
    <name type="scientific">Aequorivita soesokkakensis</name>
    <dbReference type="NCBI Taxonomy" id="1385699"/>
    <lineage>
        <taxon>Bacteria</taxon>
        <taxon>Pseudomonadati</taxon>
        <taxon>Bacteroidota</taxon>
        <taxon>Flavobacteriia</taxon>
        <taxon>Flavobacteriales</taxon>
        <taxon>Flavobacteriaceae</taxon>
        <taxon>Aequorivita</taxon>
    </lineage>
</organism>
<dbReference type="AlphaFoldDB" id="A0A1A9LBX1"/>
<protein>
    <recommendedName>
        <fullName evidence="3">DUF4926 domain-containing protein</fullName>
    </recommendedName>
</protein>
<name>A0A1A9LBX1_9FLAO</name>
<dbReference type="Pfam" id="PF16277">
    <property type="entry name" value="DUF4926"/>
    <property type="match status" value="1"/>
</dbReference>
<gene>
    <name evidence="1" type="ORF">A7A78_13780</name>
</gene>
<dbReference type="EMBL" id="LXIE01000031">
    <property type="protein sequence ID" value="OAD90778.1"/>
    <property type="molecule type" value="Genomic_DNA"/>
</dbReference>
<evidence type="ECO:0008006" key="3">
    <source>
        <dbReference type="Google" id="ProtNLM"/>
    </source>
</evidence>
<dbReference type="OrthoDB" id="982717at2"/>
<accession>A0A1A9LBX1</accession>
<proteinExistence type="predicted"/>
<comment type="caution">
    <text evidence="1">The sequence shown here is derived from an EMBL/GenBank/DDBJ whole genome shotgun (WGS) entry which is preliminary data.</text>
</comment>
<dbReference type="RefSeq" id="WP_068762407.1">
    <property type="nucleotide sequence ID" value="NZ_LXIE01000031.1"/>
</dbReference>
<dbReference type="Proteomes" id="UP000077552">
    <property type="component" value="Unassembled WGS sequence"/>
</dbReference>